<feature type="compositionally biased region" description="Low complexity" evidence="1">
    <location>
        <begin position="95"/>
        <end position="104"/>
    </location>
</feature>
<evidence type="ECO:0000313" key="3">
    <source>
        <dbReference type="Proteomes" id="UP000037035"/>
    </source>
</evidence>
<dbReference type="VEuPathDB" id="FungiDB:VP01_2467g3"/>
<evidence type="ECO:0000313" key="2">
    <source>
        <dbReference type="EMBL" id="KNZ56218.1"/>
    </source>
</evidence>
<evidence type="ECO:0000256" key="1">
    <source>
        <dbReference type="SAM" id="MobiDB-lite"/>
    </source>
</evidence>
<feature type="compositionally biased region" description="Low complexity" evidence="1">
    <location>
        <begin position="68"/>
        <end position="79"/>
    </location>
</feature>
<accession>A0A0L6V634</accession>
<gene>
    <name evidence="2" type="ORF">VP01_2467g3</name>
</gene>
<feature type="region of interest" description="Disordered" evidence="1">
    <location>
        <begin position="304"/>
        <end position="329"/>
    </location>
</feature>
<keyword evidence="3" id="KW-1185">Reference proteome</keyword>
<feature type="compositionally biased region" description="Polar residues" evidence="1">
    <location>
        <begin position="407"/>
        <end position="424"/>
    </location>
</feature>
<feature type="compositionally biased region" description="Acidic residues" evidence="1">
    <location>
        <begin position="319"/>
        <end position="329"/>
    </location>
</feature>
<dbReference type="AlphaFoldDB" id="A0A0L6V634"/>
<feature type="region of interest" description="Disordered" evidence="1">
    <location>
        <begin position="61"/>
        <end position="104"/>
    </location>
</feature>
<protein>
    <submittedName>
        <fullName evidence="2">Uncharacterized protein</fullName>
    </submittedName>
</protein>
<name>A0A0L6V634_9BASI</name>
<organism evidence="2 3">
    <name type="scientific">Puccinia sorghi</name>
    <dbReference type="NCBI Taxonomy" id="27349"/>
    <lineage>
        <taxon>Eukaryota</taxon>
        <taxon>Fungi</taxon>
        <taxon>Dikarya</taxon>
        <taxon>Basidiomycota</taxon>
        <taxon>Pucciniomycotina</taxon>
        <taxon>Pucciniomycetes</taxon>
        <taxon>Pucciniales</taxon>
        <taxon>Pucciniaceae</taxon>
        <taxon>Puccinia</taxon>
    </lineage>
</organism>
<dbReference type="EMBL" id="LAVV01007355">
    <property type="protein sequence ID" value="KNZ56218.1"/>
    <property type="molecule type" value="Genomic_DNA"/>
</dbReference>
<proteinExistence type="predicted"/>
<feature type="region of interest" description="Disordered" evidence="1">
    <location>
        <begin position="395"/>
        <end position="439"/>
    </location>
</feature>
<dbReference type="OrthoDB" id="2507749at2759"/>
<reference evidence="2 3" key="1">
    <citation type="submission" date="2015-08" db="EMBL/GenBank/DDBJ databases">
        <title>Next Generation Sequencing and Analysis of the Genome of Puccinia sorghi L Schw, the Causal Agent of Maize Common Rust.</title>
        <authorList>
            <person name="Rochi L."/>
            <person name="Burguener G."/>
            <person name="Darino M."/>
            <person name="Turjanski A."/>
            <person name="Kreff E."/>
            <person name="Dieguez M.J."/>
            <person name="Sacco F."/>
        </authorList>
    </citation>
    <scope>NUCLEOTIDE SEQUENCE [LARGE SCALE GENOMIC DNA]</scope>
    <source>
        <strain evidence="2 3">RO10H11247</strain>
    </source>
</reference>
<comment type="caution">
    <text evidence="2">The sequence shown here is derived from an EMBL/GenBank/DDBJ whole genome shotgun (WGS) entry which is preliminary data.</text>
</comment>
<sequence length="439" mass="47285">MERSKREEGLREIQPVCRGATYPLTSNSYYPSKLFSNTRSMTSIYQLVSTRVKGHAPAIQKRDNLNGSTSSRSIRYSPSLTGSDTIGGRNHGGQSTTSVPSLSNSVSSQSTVFSSLSVGHPTFSDDFCPLSPTSSSISSKPSLRSTSGSAINKSFQSLIRRRKQKFTDLNGSQPRSSLNIDTNLCTDIKPHKPMPKSAAASRIHFVGNAESGSSTMLFGSFPVNPLQSNDCHSSILECGHDNFKPPQTTIFSGSIVSKDLPLAGTHPRQPAPKVIVRKNTNSLSDDSEMEDMLANLRNIAATRKPMVPAAEKQPVSPELEGEDEDDSETEDMMANLRGIAASRKPAGLTAEEQFTSLLSARSGSALLEDDQSSIACSESDSESSFEADAVADELPDHFPLPSWPKLDSTSQSPFTQQSLTSSAYSPADCSVSFSREHLC</sequence>
<dbReference type="Proteomes" id="UP000037035">
    <property type="component" value="Unassembled WGS sequence"/>
</dbReference>